<dbReference type="AlphaFoldDB" id="A0A4R6SBB2"/>
<evidence type="ECO:0000313" key="4">
    <source>
        <dbReference type="Proteomes" id="UP000295444"/>
    </source>
</evidence>
<keyword evidence="2" id="KW-1133">Transmembrane helix</keyword>
<evidence type="ECO:0000256" key="2">
    <source>
        <dbReference type="SAM" id="Phobius"/>
    </source>
</evidence>
<reference evidence="3 4" key="1">
    <citation type="submission" date="2019-03" db="EMBL/GenBank/DDBJ databases">
        <title>Genomic Encyclopedia of Type Strains, Phase IV (KMG-IV): sequencing the most valuable type-strain genomes for metagenomic binning, comparative biology and taxonomic classification.</title>
        <authorList>
            <person name="Goeker M."/>
        </authorList>
    </citation>
    <scope>NUCLEOTIDE SEQUENCE [LARGE SCALE GENOMIC DNA]</scope>
    <source>
        <strain evidence="3 4">DSM 45361</strain>
    </source>
</reference>
<organism evidence="3 4">
    <name type="scientific">Labedaea rhizosphaerae</name>
    <dbReference type="NCBI Taxonomy" id="598644"/>
    <lineage>
        <taxon>Bacteria</taxon>
        <taxon>Bacillati</taxon>
        <taxon>Actinomycetota</taxon>
        <taxon>Actinomycetes</taxon>
        <taxon>Pseudonocardiales</taxon>
        <taxon>Pseudonocardiaceae</taxon>
        <taxon>Labedaea</taxon>
    </lineage>
</organism>
<keyword evidence="2" id="KW-0472">Membrane</keyword>
<dbReference type="Proteomes" id="UP000295444">
    <property type="component" value="Unassembled WGS sequence"/>
</dbReference>
<name>A0A4R6SBB2_LABRH</name>
<protein>
    <submittedName>
        <fullName evidence="3">Uncharacterized protein</fullName>
    </submittedName>
</protein>
<feature type="compositionally biased region" description="Basic and acidic residues" evidence="1">
    <location>
        <begin position="63"/>
        <end position="73"/>
    </location>
</feature>
<dbReference type="EMBL" id="SNXZ01000003">
    <property type="protein sequence ID" value="TDP97211.1"/>
    <property type="molecule type" value="Genomic_DNA"/>
</dbReference>
<keyword evidence="4" id="KW-1185">Reference proteome</keyword>
<proteinExistence type="predicted"/>
<comment type="caution">
    <text evidence="3">The sequence shown here is derived from an EMBL/GenBank/DDBJ whole genome shotgun (WGS) entry which is preliminary data.</text>
</comment>
<evidence type="ECO:0000256" key="1">
    <source>
        <dbReference type="SAM" id="MobiDB-lite"/>
    </source>
</evidence>
<dbReference type="OrthoDB" id="3638805at2"/>
<evidence type="ECO:0000313" key="3">
    <source>
        <dbReference type="EMBL" id="TDP97211.1"/>
    </source>
</evidence>
<feature type="region of interest" description="Disordered" evidence="1">
    <location>
        <begin position="55"/>
        <end position="123"/>
    </location>
</feature>
<feature type="compositionally biased region" description="Acidic residues" evidence="1">
    <location>
        <begin position="112"/>
        <end position="123"/>
    </location>
</feature>
<gene>
    <name evidence="3" type="ORF">EV186_103173</name>
</gene>
<feature type="transmembrane region" description="Helical" evidence="2">
    <location>
        <begin position="28"/>
        <end position="47"/>
    </location>
</feature>
<accession>A0A4R6SBB2</accession>
<dbReference type="RefSeq" id="WP_133850450.1">
    <property type="nucleotide sequence ID" value="NZ_SNXZ01000003.1"/>
</dbReference>
<sequence length="198" mass="21055">MLYLVLGLVLAAFGLLIAGLTTANTLWAWLSVVLSIAAAGVLVYDWLRNRREAEDTTAAEPAQPDHLEADRSEPATPVTTAGSEPTPPTPPAVPPPVDDDPAPPTELVDAVVDPDDEPPEEATDATDLLVVSGLFAEVRVIDERPRYHLAKCTWVGARPTLGLPVSEARQLGFTPCALCGPDAVLARRHREGSGARRT</sequence>
<feature type="compositionally biased region" description="Pro residues" evidence="1">
    <location>
        <begin position="85"/>
        <end position="96"/>
    </location>
</feature>
<keyword evidence="2" id="KW-0812">Transmembrane</keyword>